<dbReference type="GO" id="GO:0016020">
    <property type="term" value="C:membrane"/>
    <property type="evidence" value="ECO:0007669"/>
    <property type="project" value="UniProtKB-SubCell"/>
</dbReference>
<comment type="subcellular location">
    <subcellularLocation>
        <location evidence="1">Membrane</location>
        <topology evidence="1">Multi-pass membrane protein</topology>
    </subcellularLocation>
</comment>
<dbReference type="EMBL" id="JANAWD010000037">
    <property type="protein sequence ID" value="KAJ3489890.1"/>
    <property type="molecule type" value="Genomic_DNA"/>
</dbReference>
<feature type="transmembrane region" description="Helical" evidence="9">
    <location>
        <begin position="409"/>
        <end position="427"/>
    </location>
</feature>
<feature type="transmembrane region" description="Helical" evidence="9">
    <location>
        <begin position="137"/>
        <end position="156"/>
    </location>
</feature>
<keyword evidence="4 9" id="KW-0812">Transmembrane</keyword>
<name>A0AAD5YML2_9APHY</name>
<keyword evidence="5" id="KW-0630">Potassium</keyword>
<protein>
    <recommendedName>
        <fullName evidence="14">Potassium transporter</fullName>
    </recommendedName>
</protein>
<evidence type="ECO:0000256" key="6">
    <source>
        <dbReference type="ARBA" id="ARBA00022989"/>
    </source>
</evidence>
<feature type="transmembrane region" description="Helical" evidence="9">
    <location>
        <begin position="60"/>
        <end position="81"/>
    </location>
</feature>
<dbReference type="PANTHER" id="PTHR30540">
    <property type="entry name" value="OSMOTIC STRESS POTASSIUM TRANSPORTER"/>
    <property type="match status" value="1"/>
</dbReference>
<feature type="transmembrane region" description="Helical" evidence="9">
    <location>
        <begin position="377"/>
        <end position="397"/>
    </location>
</feature>
<evidence type="ECO:0000256" key="4">
    <source>
        <dbReference type="ARBA" id="ARBA00022692"/>
    </source>
</evidence>
<feature type="transmembrane region" description="Helical" evidence="9">
    <location>
        <begin position="12"/>
        <end position="33"/>
    </location>
</feature>
<evidence type="ECO:0008006" key="14">
    <source>
        <dbReference type="Google" id="ProtNLM"/>
    </source>
</evidence>
<feature type="domain" description="K+ potassium transporter integral membrane" evidence="10">
    <location>
        <begin position="25"/>
        <end position="500"/>
    </location>
</feature>
<dbReference type="Proteomes" id="UP001212997">
    <property type="component" value="Unassembled WGS sequence"/>
</dbReference>
<evidence type="ECO:0000256" key="7">
    <source>
        <dbReference type="ARBA" id="ARBA00023065"/>
    </source>
</evidence>
<feature type="transmembrane region" description="Helical" evidence="9">
    <location>
        <begin position="434"/>
        <end position="455"/>
    </location>
</feature>
<feature type="transmembrane region" description="Helical" evidence="9">
    <location>
        <begin position="327"/>
        <end position="356"/>
    </location>
</feature>
<dbReference type="PANTHER" id="PTHR30540:SF83">
    <property type="entry name" value="K+ POTASSIUM TRANSPORTER"/>
    <property type="match status" value="1"/>
</dbReference>
<proteinExistence type="predicted"/>
<evidence type="ECO:0000259" key="11">
    <source>
        <dbReference type="Pfam" id="PF22776"/>
    </source>
</evidence>
<evidence type="ECO:0000259" key="10">
    <source>
        <dbReference type="Pfam" id="PF02705"/>
    </source>
</evidence>
<dbReference type="InterPro" id="IPR053952">
    <property type="entry name" value="K_trans_C"/>
</dbReference>
<reference evidence="12" key="1">
    <citation type="submission" date="2022-07" db="EMBL/GenBank/DDBJ databases">
        <title>Genome Sequence of Physisporinus lineatus.</title>
        <authorList>
            <person name="Buettner E."/>
        </authorList>
    </citation>
    <scope>NUCLEOTIDE SEQUENCE</scope>
    <source>
        <strain evidence="12">VT162</strain>
    </source>
</reference>
<evidence type="ECO:0000256" key="3">
    <source>
        <dbReference type="ARBA" id="ARBA00022538"/>
    </source>
</evidence>
<evidence type="ECO:0000256" key="1">
    <source>
        <dbReference type="ARBA" id="ARBA00004141"/>
    </source>
</evidence>
<evidence type="ECO:0000256" key="5">
    <source>
        <dbReference type="ARBA" id="ARBA00022958"/>
    </source>
</evidence>
<evidence type="ECO:0000256" key="9">
    <source>
        <dbReference type="SAM" id="Phobius"/>
    </source>
</evidence>
<organism evidence="12 13">
    <name type="scientific">Meripilus lineatus</name>
    <dbReference type="NCBI Taxonomy" id="2056292"/>
    <lineage>
        <taxon>Eukaryota</taxon>
        <taxon>Fungi</taxon>
        <taxon>Dikarya</taxon>
        <taxon>Basidiomycota</taxon>
        <taxon>Agaricomycotina</taxon>
        <taxon>Agaricomycetes</taxon>
        <taxon>Polyporales</taxon>
        <taxon>Meripilaceae</taxon>
        <taxon>Meripilus</taxon>
    </lineage>
</organism>
<keyword evidence="3" id="KW-0633">Potassium transport</keyword>
<dbReference type="Pfam" id="PF22776">
    <property type="entry name" value="K_trans_C"/>
    <property type="match status" value="1"/>
</dbReference>
<keyword evidence="2" id="KW-0813">Transport</keyword>
<evidence type="ECO:0000256" key="2">
    <source>
        <dbReference type="ARBA" id="ARBA00022448"/>
    </source>
</evidence>
<evidence type="ECO:0000313" key="12">
    <source>
        <dbReference type="EMBL" id="KAJ3489890.1"/>
    </source>
</evidence>
<dbReference type="NCBIfam" id="TIGR00794">
    <property type="entry name" value="kup"/>
    <property type="match status" value="1"/>
</dbReference>
<dbReference type="Pfam" id="PF02705">
    <property type="entry name" value="K_trans"/>
    <property type="match status" value="1"/>
</dbReference>
<feature type="transmembrane region" description="Helical" evidence="9">
    <location>
        <begin position="201"/>
        <end position="226"/>
    </location>
</feature>
<evidence type="ECO:0000313" key="13">
    <source>
        <dbReference type="Proteomes" id="UP001212997"/>
    </source>
</evidence>
<dbReference type="GO" id="GO:0015079">
    <property type="term" value="F:potassium ion transmembrane transporter activity"/>
    <property type="evidence" value="ECO:0007669"/>
    <property type="project" value="InterPro"/>
</dbReference>
<gene>
    <name evidence="12" type="ORF">NLI96_g1819</name>
</gene>
<keyword evidence="7" id="KW-0406">Ion transport</keyword>
<keyword evidence="13" id="KW-1185">Reference proteome</keyword>
<evidence type="ECO:0000256" key="8">
    <source>
        <dbReference type="ARBA" id="ARBA00023136"/>
    </source>
</evidence>
<feature type="transmembrane region" description="Helical" evidence="9">
    <location>
        <begin position="461"/>
        <end position="483"/>
    </location>
</feature>
<keyword evidence="6 9" id="KW-1133">Transmembrane helix</keyword>
<feature type="transmembrane region" description="Helical" evidence="9">
    <location>
        <begin position="176"/>
        <end position="194"/>
    </location>
</feature>
<dbReference type="InterPro" id="IPR003855">
    <property type="entry name" value="K+_transporter"/>
</dbReference>
<keyword evidence="8 9" id="KW-0472">Membrane</keyword>
<comment type="caution">
    <text evidence="12">The sequence shown here is derived from an EMBL/GenBank/DDBJ whole genome shotgun (WGS) entry which is preliminary data.</text>
</comment>
<sequence>MECGHPTTHTRTPLRVGGLSLLTLSFQTLGIIYSDIGTSPLYVLNGIWAPSGPVPSKEDVIGGLSAIIWSLTLLPLLKYVFITLRFGTHEGEGGTFALFQGLYPPEDNDHELGRTLTGDSTKKESSRSSRLPERFKWLLLIWAFFGTSLTLADGIFTPAVSVTSAVAGIAVAKPNVSGDVIPISIAFLVVLFLAQSRGTSTLAFIFAPVTFCWLILLAATGIVNIIKFPGIFRAFDPSRAVMLFVRTKDYDILAGVLLAVTGCEALFANLGQFNMLSIQLSFSCFVYPSLILAYLGQGARLIVDGESVLSNLFYTTIPGPTNGPLFWILYVFAILATLIASQAMITATFSLIQQLINMRSFPPLQLIQTSETVQGQIYIPFVNYTLMAATIVVVAAFKNPTALTDAYGFAVATVMFVTTTLIAIQMVSVKHLSIFIAIGFFVIFGFFDGLFWGAALKKIPHGAWVPLMIGLILMAVMIFWTWARGLEDKFDGNNRRNLRHAIVRREDTKSPLSTPSEKHDGIEYVAELHRKSSREDEQSKPPPTYYVLEDSDFQLGSEPDAILKALTRIPTCAIFHKLTTGPGVPHTFISFLRQWPALPRIVVFLSVRVLPIPRVSLEDRYVVSKVRTIDGFYGVTYNLGFRDDFDVQAPDLIDRICLLEAKSDPRGYAEVVQEIKEVARNLTHIVPHYVVQSKKIQGGKFSVVVNWCRKLLIEDIYRRISTMFPETENWVGGADKIIHVGINAEI</sequence>
<feature type="transmembrane region" description="Helical" evidence="9">
    <location>
        <begin position="252"/>
        <end position="270"/>
    </location>
</feature>
<feature type="domain" description="K+ potassium transporter C-terminal" evidence="11">
    <location>
        <begin position="570"/>
        <end position="746"/>
    </location>
</feature>
<accession>A0AAD5YML2</accession>
<feature type="transmembrane region" description="Helical" evidence="9">
    <location>
        <begin position="282"/>
        <end position="303"/>
    </location>
</feature>
<dbReference type="InterPro" id="IPR053951">
    <property type="entry name" value="K_trans_N"/>
</dbReference>
<dbReference type="AlphaFoldDB" id="A0AAD5YML2"/>